<name>A0A850EGD1_9BACL</name>
<dbReference type="GO" id="GO:0000272">
    <property type="term" value="P:polysaccharide catabolic process"/>
    <property type="evidence" value="ECO:0007669"/>
    <property type="project" value="UniProtKB-KW"/>
</dbReference>
<evidence type="ECO:0000256" key="5">
    <source>
        <dbReference type="ARBA" id="ARBA00023326"/>
    </source>
</evidence>
<feature type="chain" id="PRO_5039215886" evidence="8">
    <location>
        <begin position="33"/>
        <end position="818"/>
    </location>
</feature>
<evidence type="ECO:0000313" key="11">
    <source>
        <dbReference type="Proteomes" id="UP000564806"/>
    </source>
</evidence>
<feature type="compositionally biased region" description="Low complexity" evidence="7">
    <location>
        <begin position="608"/>
        <end position="654"/>
    </location>
</feature>
<dbReference type="PANTHER" id="PTHR11177:SF308">
    <property type="entry name" value="CHITINASE A"/>
    <property type="match status" value="1"/>
</dbReference>
<feature type="region of interest" description="Disordered" evidence="7">
    <location>
        <begin position="586"/>
        <end position="676"/>
    </location>
</feature>
<dbReference type="InterPro" id="IPR050314">
    <property type="entry name" value="Glycosyl_Hydrlase_18"/>
</dbReference>
<protein>
    <submittedName>
        <fullName evidence="10">Chitinase C-terminal domain-containing protein</fullName>
    </submittedName>
</protein>
<evidence type="ECO:0000256" key="6">
    <source>
        <dbReference type="RuleBase" id="RU000489"/>
    </source>
</evidence>
<dbReference type="GO" id="GO:0005576">
    <property type="term" value="C:extracellular region"/>
    <property type="evidence" value="ECO:0007669"/>
    <property type="project" value="InterPro"/>
</dbReference>
<dbReference type="InterPro" id="IPR036573">
    <property type="entry name" value="CBM_sf_5/12"/>
</dbReference>
<evidence type="ECO:0000256" key="7">
    <source>
        <dbReference type="SAM" id="MobiDB-lite"/>
    </source>
</evidence>
<dbReference type="InterPro" id="IPR029070">
    <property type="entry name" value="Chitinase_insertion_sf"/>
</dbReference>
<dbReference type="GO" id="GO:0004553">
    <property type="term" value="F:hydrolase activity, hydrolyzing O-glycosyl compounds"/>
    <property type="evidence" value="ECO:0007669"/>
    <property type="project" value="InterPro"/>
</dbReference>
<dbReference type="CDD" id="cd12214">
    <property type="entry name" value="ChiA1_BD"/>
    <property type="match status" value="1"/>
</dbReference>
<gene>
    <name evidence="10" type="ORF">HPT30_08500</name>
</gene>
<dbReference type="InterPro" id="IPR017853">
    <property type="entry name" value="GH"/>
</dbReference>
<feature type="signal peptide" evidence="8">
    <location>
        <begin position="1"/>
        <end position="32"/>
    </location>
</feature>
<accession>A0A850EGD1</accession>
<keyword evidence="3" id="KW-0119">Carbohydrate metabolism</keyword>
<dbReference type="Gene3D" id="3.20.20.80">
    <property type="entry name" value="Glycosidases"/>
    <property type="match status" value="1"/>
</dbReference>
<keyword evidence="2" id="KW-0146">Chitin degradation</keyword>
<dbReference type="Pfam" id="PF02839">
    <property type="entry name" value="CBM_5_12"/>
    <property type="match status" value="2"/>
</dbReference>
<feature type="compositionally biased region" description="Low complexity" evidence="7">
    <location>
        <begin position="741"/>
        <end position="760"/>
    </location>
</feature>
<dbReference type="SMART" id="SM00636">
    <property type="entry name" value="Glyco_18"/>
    <property type="match status" value="1"/>
</dbReference>
<dbReference type="RefSeq" id="WP_175370968.1">
    <property type="nucleotide sequence ID" value="NZ_JABWCS010000200.1"/>
</dbReference>
<dbReference type="GO" id="GO:0008061">
    <property type="term" value="F:chitin binding"/>
    <property type="evidence" value="ECO:0007669"/>
    <property type="project" value="InterPro"/>
</dbReference>
<dbReference type="PROSITE" id="PS01095">
    <property type="entry name" value="GH18_1"/>
    <property type="match status" value="1"/>
</dbReference>
<sequence length="818" mass="87513">MKTNARSKHPFPARFLAAILSLILLIPLYAGAGAGSQSVAQAEGANASAVPPAPDHPRKIVAYFPEWGDQANKGFYTVDKIPWGKITHINYAFAQVSAQNTIELMDRTAAIEKDYPGQLTTLPFKGHFNQLIKFKHLYPDVRTLISVGGWAGSGGFYNMANSEAGREAFANSVISFLRTYQFNGVDIDWEYPSGTAQSGNPNDFGAAEPLRGVNYNNYVLLMKKLREKLDQAGAQDNQKYDLTVAATASSWILGGMNLGEANQYLDWANLMTYDFHGAWNGYVGPHSALYPDSRDTETAALGTPVLNTDWAVRYYLGTLPPEKIVIGVPYYSRGWKNVSGGINNTGLYGTAPTTGGGADGDYGIWNDPAPEQPAGANPIWHILNLLKDPANKRYFDPVTKTPYLFNADKKIFLTYEDQESLGYKLDYIKQKGLGGMMFWELTGDYSQQADGTYTYGTSLTDYAYNQLKNATLPGGPPKPQLPAPKNFSINFSGSYDHPNYTYSLKITNNTGADIPGGWKLEFDLPTTTTLTSAWGAGTVEQIATAWDFNRYRITGTASQTLANGTTLDIPGMMKLNFSGGPQRVTLNGSSSQQEYDKLYGGVTPTPTPSATTAPTPTTKPTTAPTATPTATATATPSATPTAKPTTIPTTVPTATPTPTPAPSITPTATPTPSATSTPGSCTAAAWNASLIYTQGQRVSYNGSLYEAKWWTQGDRPDLSGPDGVWKFISACGTPTATPAVTATPSPTATAAPTATVTPTPATTPTPAPSPAGTAWAVGIAYKAGDTVTYSGKTYTCLQPHTSLTGWEPATTPALWKLL</sequence>
<feature type="compositionally biased region" description="Low complexity" evidence="7">
    <location>
        <begin position="664"/>
        <end position="676"/>
    </location>
</feature>
<dbReference type="Proteomes" id="UP000564806">
    <property type="component" value="Unassembled WGS sequence"/>
</dbReference>
<dbReference type="InterPro" id="IPR008965">
    <property type="entry name" value="CBM2/CBM3_carb-bd_dom_sf"/>
</dbReference>
<dbReference type="PANTHER" id="PTHR11177">
    <property type="entry name" value="CHITINASE"/>
    <property type="match status" value="1"/>
</dbReference>
<keyword evidence="11" id="KW-1185">Reference proteome</keyword>
<dbReference type="SUPFAM" id="SSF49384">
    <property type="entry name" value="Carbohydrate-binding domain"/>
    <property type="match status" value="1"/>
</dbReference>
<keyword evidence="8" id="KW-0732">Signal</keyword>
<dbReference type="Pfam" id="PF00704">
    <property type="entry name" value="Glyco_hydro_18"/>
    <property type="match status" value="1"/>
</dbReference>
<dbReference type="CDD" id="cd12215">
    <property type="entry name" value="ChiC_BD"/>
    <property type="match status" value="1"/>
</dbReference>
<evidence type="ECO:0000256" key="8">
    <source>
        <dbReference type="SAM" id="SignalP"/>
    </source>
</evidence>
<keyword evidence="1 6" id="KW-0378">Hydrolase</keyword>
<dbReference type="PROSITE" id="PS51910">
    <property type="entry name" value="GH18_2"/>
    <property type="match status" value="1"/>
</dbReference>
<dbReference type="Pfam" id="PF06483">
    <property type="entry name" value="ChiC"/>
    <property type="match status" value="1"/>
</dbReference>
<dbReference type="SUPFAM" id="SSF54556">
    <property type="entry name" value="Chitinase insertion domain"/>
    <property type="match status" value="1"/>
</dbReference>
<dbReference type="SUPFAM" id="SSF51055">
    <property type="entry name" value="Carbohydrate binding domain"/>
    <property type="match status" value="2"/>
</dbReference>
<dbReference type="Gene3D" id="2.10.10.20">
    <property type="entry name" value="Carbohydrate-binding module superfamily 5/12"/>
    <property type="match status" value="2"/>
</dbReference>
<proteinExistence type="predicted"/>
<dbReference type="CDD" id="cd06548">
    <property type="entry name" value="GH18_chitinase"/>
    <property type="match status" value="1"/>
</dbReference>
<evidence type="ECO:0000259" key="9">
    <source>
        <dbReference type="PROSITE" id="PS51910"/>
    </source>
</evidence>
<reference evidence="10" key="1">
    <citation type="submission" date="2020-06" db="EMBL/GenBank/DDBJ databases">
        <title>Paenibacillus sp. nov., isolated from soil.</title>
        <authorList>
            <person name="Seo Y.L."/>
        </authorList>
    </citation>
    <scope>NUCLEOTIDE SEQUENCE [LARGE SCALE GENOMIC DNA]</scope>
    <source>
        <strain evidence="10">JW14</strain>
    </source>
</reference>
<evidence type="ECO:0000256" key="4">
    <source>
        <dbReference type="ARBA" id="ARBA00023295"/>
    </source>
</evidence>
<dbReference type="Gene3D" id="3.10.50.10">
    <property type="match status" value="1"/>
</dbReference>
<feature type="domain" description="GH18" evidence="9">
    <location>
        <begin position="58"/>
        <end position="466"/>
    </location>
</feature>
<keyword evidence="5" id="KW-0624">Polysaccharide degradation</keyword>
<dbReference type="SUPFAM" id="SSF51445">
    <property type="entry name" value="(Trans)glycosidases"/>
    <property type="match status" value="1"/>
</dbReference>
<dbReference type="GO" id="GO:0006032">
    <property type="term" value="P:chitin catabolic process"/>
    <property type="evidence" value="ECO:0007669"/>
    <property type="project" value="UniProtKB-KW"/>
</dbReference>
<dbReference type="Gene3D" id="2.60.40.290">
    <property type="match status" value="1"/>
</dbReference>
<dbReference type="EMBL" id="JABWCS010000200">
    <property type="protein sequence ID" value="NUU60383.1"/>
    <property type="molecule type" value="Genomic_DNA"/>
</dbReference>
<comment type="caution">
    <text evidence="10">The sequence shown here is derived from an EMBL/GenBank/DDBJ whole genome shotgun (WGS) entry which is preliminary data.</text>
</comment>
<dbReference type="GO" id="GO:0030247">
    <property type="term" value="F:polysaccharide binding"/>
    <property type="evidence" value="ECO:0007669"/>
    <property type="project" value="InterPro"/>
</dbReference>
<keyword evidence="4 6" id="KW-0326">Glycosidase</keyword>
<evidence type="ECO:0000313" key="10">
    <source>
        <dbReference type="EMBL" id="NUU60383.1"/>
    </source>
</evidence>
<dbReference type="AlphaFoldDB" id="A0A850EGD1"/>
<evidence type="ECO:0000256" key="3">
    <source>
        <dbReference type="ARBA" id="ARBA00023277"/>
    </source>
</evidence>
<dbReference type="InterPro" id="IPR012291">
    <property type="entry name" value="CBM2_carb-bd_dom_sf"/>
</dbReference>
<dbReference type="InterPro" id="IPR003610">
    <property type="entry name" value="CBM5/12"/>
</dbReference>
<dbReference type="InterPro" id="IPR001579">
    <property type="entry name" value="Glyco_hydro_18_chit_AS"/>
</dbReference>
<dbReference type="InterPro" id="IPR011583">
    <property type="entry name" value="Chitinase_II/V-like_cat"/>
</dbReference>
<dbReference type="SMART" id="SM00495">
    <property type="entry name" value="ChtBD3"/>
    <property type="match status" value="2"/>
</dbReference>
<dbReference type="InterPro" id="IPR001223">
    <property type="entry name" value="Glyco_hydro18_cat"/>
</dbReference>
<dbReference type="InterPro" id="IPR009470">
    <property type="entry name" value="Chi_C"/>
</dbReference>
<evidence type="ECO:0000256" key="2">
    <source>
        <dbReference type="ARBA" id="ARBA00023024"/>
    </source>
</evidence>
<organism evidence="10 11">
    <name type="scientific">Paenibacillus agri</name>
    <dbReference type="NCBI Taxonomy" id="2744309"/>
    <lineage>
        <taxon>Bacteria</taxon>
        <taxon>Bacillati</taxon>
        <taxon>Bacillota</taxon>
        <taxon>Bacilli</taxon>
        <taxon>Bacillales</taxon>
        <taxon>Paenibacillaceae</taxon>
        <taxon>Paenibacillus</taxon>
    </lineage>
</organism>
<feature type="region of interest" description="Disordered" evidence="7">
    <location>
        <begin position="741"/>
        <end position="769"/>
    </location>
</feature>
<evidence type="ECO:0000256" key="1">
    <source>
        <dbReference type="ARBA" id="ARBA00022801"/>
    </source>
</evidence>